<name>A0ABM9PG50_9FLAO</name>
<evidence type="ECO:0000313" key="1">
    <source>
        <dbReference type="EMBL" id="CAL2104605.1"/>
    </source>
</evidence>
<dbReference type="EMBL" id="CAXJIO010000018">
    <property type="protein sequence ID" value="CAL2104605.1"/>
    <property type="molecule type" value="Genomic_DNA"/>
</dbReference>
<comment type="caution">
    <text evidence="1">The sequence shown here is derived from an EMBL/GenBank/DDBJ whole genome shotgun (WGS) entry which is preliminary data.</text>
</comment>
<proteinExistence type="predicted"/>
<organism evidence="1 2">
    <name type="scientific">Tenacibaculum polynesiense</name>
    <dbReference type="NCBI Taxonomy" id="3137857"/>
    <lineage>
        <taxon>Bacteria</taxon>
        <taxon>Pseudomonadati</taxon>
        <taxon>Bacteroidota</taxon>
        <taxon>Flavobacteriia</taxon>
        <taxon>Flavobacteriales</taxon>
        <taxon>Flavobacteriaceae</taxon>
        <taxon>Tenacibaculum</taxon>
    </lineage>
</organism>
<evidence type="ECO:0000313" key="2">
    <source>
        <dbReference type="Proteomes" id="UP001497527"/>
    </source>
</evidence>
<accession>A0ABM9PG50</accession>
<dbReference type="RefSeq" id="WP_348721698.1">
    <property type="nucleotide sequence ID" value="NZ_CAXJIO010000018.1"/>
</dbReference>
<gene>
    <name evidence="1" type="ORF">T190423A01A_90030</name>
</gene>
<sequence length="104" mass="12192">MKISNNLKKLVELKKSLSNKTIDKQESINVLKQIVLDTNYDAFNVNEKNVLVNELEKYAAIKQKLKEIEYKNIELSSENKQLKEFLLLNDEQRKKIENIGRSLI</sequence>
<protein>
    <submittedName>
        <fullName evidence="1">Uncharacterized protein</fullName>
    </submittedName>
</protein>
<keyword evidence="2" id="KW-1185">Reference proteome</keyword>
<reference evidence="1 2" key="1">
    <citation type="submission" date="2024-05" db="EMBL/GenBank/DDBJ databases">
        <authorList>
            <person name="Duchaud E."/>
        </authorList>
    </citation>
    <scope>NUCLEOTIDE SEQUENCE [LARGE SCALE GENOMIC DNA]</scope>
    <source>
        <strain evidence="1">Ena-SAMPLE-TAB-13-05-2024-13:56:06:370-140308</strain>
    </source>
</reference>
<dbReference type="Proteomes" id="UP001497527">
    <property type="component" value="Unassembled WGS sequence"/>
</dbReference>